<dbReference type="GeneID" id="303487075"/>
<sequence>MRTALISLIETVPGGSALRGALPLANGQLAMLQVDLARQAGAGEILCLVGSVGERVRQIEAYAASCGVEFHLVRSVADISVRLASDDELLIIADGLYVAPEEIEPMARQSGTFVASFAPGDGARSLIERFERIDINHVWAGLACVRARDLVEARDLPEDWSVQSALLRLAVQRGYRRQVLPFALAEAGRIAIVRDGAEADALALQELAGSSGTMGARLVRMAPVQALARRAWAARWINSALRVSALALPLGAIGLAVADWSMTALALLIGGRAAGHAADRLFGRFAARTLPAAERAARDLAFAIAFIAVTVLTVAASDRLAGLFVSLILPAMALILGRISGPLPRLWVQLARSPSLVAVAAMLAVPFGVMLPALMLWNLILLTLMWWQTRPSPLASDPAKRHI</sequence>
<feature type="transmembrane region" description="Helical" evidence="1">
    <location>
        <begin position="320"/>
        <end position="337"/>
    </location>
</feature>
<proteinExistence type="predicted"/>
<keyword evidence="1" id="KW-0472">Membrane</keyword>
<accession>A0ABM6M9X0</accession>
<evidence type="ECO:0000313" key="2">
    <source>
        <dbReference type="EMBL" id="ASR52763.1"/>
    </source>
</evidence>
<evidence type="ECO:0000313" key="3">
    <source>
        <dbReference type="Proteomes" id="UP000258016"/>
    </source>
</evidence>
<gene>
    <name evidence="2" type="ORF">B5J99_15915</name>
</gene>
<feature type="transmembrane region" description="Helical" evidence="1">
    <location>
        <begin position="296"/>
        <end position="314"/>
    </location>
</feature>
<organism evidence="2 3">
    <name type="scientific">Blastomonas fulva</name>
    <dbReference type="NCBI Taxonomy" id="1550728"/>
    <lineage>
        <taxon>Bacteria</taxon>
        <taxon>Pseudomonadati</taxon>
        <taxon>Pseudomonadota</taxon>
        <taxon>Alphaproteobacteria</taxon>
        <taxon>Sphingomonadales</taxon>
        <taxon>Sphingomonadaceae</taxon>
        <taxon>Blastomonas</taxon>
    </lineage>
</organism>
<dbReference type="Proteomes" id="UP000258016">
    <property type="component" value="Chromosome"/>
</dbReference>
<feature type="transmembrane region" description="Helical" evidence="1">
    <location>
        <begin position="357"/>
        <end position="387"/>
    </location>
</feature>
<reference evidence="2 3" key="1">
    <citation type="submission" date="2017-03" db="EMBL/GenBank/DDBJ databases">
        <title>Complete genome sequence of Blastomonas fulva degrading microcsystin LR.</title>
        <authorList>
            <person name="Lee H.-g."/>
            <person name="Jin L."/>
            <person name="oh H.-M."/>
        </authorList>
    </citation>
    <scope>NUCLEOTIDE SEQUENCE [LARGE SCALE GENOMIC DNA]</scope>
    <source>
        <strain evidence="2 3">T2</strain>
    </source>
</reference>
<dbReference type="EMBL" id="CP020083">
    <property type="protein sequence ID" value="ASR52763.1"/>
    <property type="molecule type" value="Genomic_DNA"/>
</dbReference>
<name>A0ABM6M9X0_9SPHN</name>
<keyword evidence="1" id="KW-1133">Transmembrane helix</keyword>
<keyword evidence="3" id="KW-1185">Reference proteome</keyword>
<protein>
    <submittedName>
        <fullName evidence="2">Uncharacterized protein</fullName>
    </submittedName>
</protein>
<evidence type="ECO:0000256" key="1">
    <source>
        <dbReference type="SAM" id="Phobius"/>
    </source>
</evidence>
<feature type="transmembrane region" description="Helical" evidence="1">
    <location>
        <begin position="246"/>
        <end position="275"/>
    </location>
</feature>
<dbReference type="RefSeq" id="WP_117352951.1">
    <property type="nucleotide sequence ID" value="NZ_CP020083.1"/>
</dbReference>
<keyword evidence="1" id="KW-0812">Transmembrane</keyword>